<dbReference type="SUPFAM" id="SSF81631">
    <property type="entry name" value="PAP/OAS1 substrate-binding domain"/>
    <property type="match status" value="1"/>
</dbReference>
<reference evidence="16 17" key="1">
    <citation type="submission" date="2019-03" db="EMBL/GenBank/DDBJ databases">
        <authorList>
            <person name="Gaulin E."/>
            <person name="Dumas B."/>
        </authorList>
    </citation>
    <scope>NUCLEOTIDE SEQUENCE [LARGE SCALE GENOMIC DNA]</scope>
    <source>
        <strain evidence="16">CBS 568.67</strain>
    </source>
</reference>
<feature type="compositionally biased region" description="Polar residues" evidence="13">
    <location>
        <begin position="234"/>
        <end position="273"/>
    </location>
</feature>
<dbReference type="InterPro" id="IPR011068">
    <property type="entry name" value="NuclTrfase_I-like_C"/>
</dbReference>
<dbReference type="Gene3D" id="3.30.710.10">
    <property type="entry name" value="Potassium Channel Kv1.1, Chain A"/>
    <property type="match status" value="1"/>
</dbReference>
<evidence type="ECO:0000256" key="4">
    <source>
        <dbReference type="ARBA" id="ARBA00010912"/>
    </source>
</evidence>
<dbReference type="InterPro" id="IPR048840">
    <property type="entry name" value="PolA_pol_NTPase"/>
</dbReference>
<dbReference type="Pfam" id="PF20750">
    <property type="entry name" value="PAP_NTPase"/>
    <property type="match status" value="1"/>
</dbReference>
<dbReference type="PANTHER" id="PTHR10682">
    <property type="entry name" value="POLY A POLYMERASE"/>
    <property type="match status" value="1"/>
</dbReference>
<dbReference type="OrthoDB" id="412748at2759"/>
<dbReference type="GO" id="GO:1990817">
    <property type="term" value="F:poly(A) RNA polymerase activity"/>
    <property type="evidence" value="ECO:0007669"/>
    <property type="project" value="UniProtKB-EC"/>
</dbReference>
<dbReference type="SUPFAM" id="SSF55003">
    <property type="entry name" value="PAP/Archaeal CCA-adding enzyme, C-terminal domain"/>
    <property type="match status" value="1"/>
</dbReference>
<evidence type="ECO:0000256" key="13">
    <source>
        <dbReference type="SAM" id="MobiDB-lite"/>
    </source>
</evidence>
<accession>A0A485LJC4</accession>
<dbReference type="GO" id="GO:0046872">
    <property type="term" value="F:metal ion binding"/>
    <property type="evidence" value="ECO:0007669"/>
    <property type="project" value="UniProtKB-KW"/>
</dbReference>
<feature type="region of interest" description="Disordered" evidence="13">
    <location>
        <begin position="217"/>
        <end position="284"/>
    </location>
</feature>
<keyword evidence="11" id="KW-0460">Magnesium</keyword>
<dbReference type="AlphaFoldDB" id="A0A485LJC4"/>
<comment type="cofactor">
    <cofactor evidence="2">
        <name>Mg(2+)</name>
        <dbReference type="ChEBI" id="CHEBI:18420"/>
    </cofactor>
</comment>
<sequence>MLSASNDMQRQVHEWEEKKARWEALNARVHTNVKAMPPIITLDVGGMIFKTSKNILLRVEGSYFDALLGSGEYEPDTPSNAYYLDLHGPTFDRVLVYLKTGDLSLDDLSPWEARQLRASFDYLKISIPHQESPHHHAAILPCSWDPSASSSSVYLSADNRMLVFSPTPTGTNAAGPASYVLGTISTPLFQVRLVDCFDGTQSAASCDSSFAFTPANHASSTSRRVLKARGIRKTNATSRQNNTPRPASAPTRANSPPTPGGSSASHSNPFATSTKHEAGNWASPTCATRHDASLAKYPRCNTPSGRHQSNSSKHTASNPSSFSGVRRTTREKPDTGPFKAPSQGLFGFGFRPSDDEQAPSPPSTPFLGSSTAHGNGDGVFSFGQQDASLLCGNGTYIGFAPRAQGFQWNPEAETFNLGNPPQGYYLHLTTGQVGTEVTQCTVPYQKRGFRRGDVLTARIVGGCVRFEQNGVDLGKAFDGVNPKDGVLFPIVASFSNATAAPTSMDHQITASLTDTLKQWNLYESVEGGQKREGVLNLVGEWTEQWAQQEAAKRGLDSVAVQFTQLRTFGSYRLGVHSPEADIDTLCLAPRHCSRAAFFSSFPSMLKQQAQVTSIQSIPDAYVPVIKFKVSEIAIDLLFATIDVAYVPADIDLLDTKYLVDVDEQGVRSLNGCRVAEMLLQLVPNVDQFRITLVAVKHWARMRGIYSNVLGFLGGVNWAILVARVCQLYPQSLAGTLLTKFFRVYHQWIWPNPILLNNLIDDVSAHLELNLQAWNPKLNPRDRLHLMPIITPAYPAMNSSYNVLDCTLALMQAEFRLAATTCVDIELQSLPWEDLFSESNFFARYVVRPAPPDPFFATWTLLATNWEHFLRIDITADAPHFPAWFGWVESRLRTLFGRLEQMNDVEIAPFARFFDIPDEETSACCFVGLAFHLPENVQRFSIDFTLAIQEFAAILDGWLQRTNDMDLQVHYVRKAQLPAWIVHPSPQLVMQNGKRRTDCVADDSTPHTHSPKRLKGTFGSSRAR</sequence>
<dbReference type="GO" id="GO:0005634">
    <property type="term" value="C:nucleus"/>
    <property type="evidence" value="ECO:0007669"/>
    <property type="project" value="UniProtKB-SubCell"/>
</dbReference>
<name>A0A485LJC4_9STRA</name>
<feature type="domain" description="BTB" evidence="14">
    <location>
        <begin position="40"/>
        <end position="107"/>
    </location>
</feature>
<evidence type="ECO:0000256" key="8">
    <source>
        <dbReference type="ARBA" id="ARBA00022723"/>
    </source>
</evidence>
<dbReference type="GO" id="GO:0003723">
    <property type="term" value="F:RNA binding"/>
    <property type="evidence" value="ECO:0007669"/>
    <property type="project" value="InterPro"/>
</dbReference>
<evidence type="ECO:0000256" key="2">
    <source>
        <dbReference type="ARBA" id="ARBA00001946"/>
    </source>
</evidence>
<evidence type="ECO:0000256" key="3">
    <source>
        <dbReference type="ARBA" id="ARBA00004123"/>
    </source>
</evidence>
<dbReference type="Gene3D" id="3.30.70.590">
    <property type="entry name" value="Poly(A) polymerase predicted RNA binding domain"/>
    <property type="match status" value="1"/>
</dbReference>
<keyword evidence="6" id="KW-0507">mRNA processing</keyword>
<dbReference type="GO" id="GO:0006397">
    <property type="term" value="P:mRNA processing"/>
    <property type="evidence" value="ECO:0007669"/>
    <property type="project" value="UniProtKB-KW"/>
</dbReference>
<dbReference type="PANTHER" id="PTHR10682:SF10">
    <property type="entry name" value="POLYNUCLEOTIDE ADENYLYLTRANSFERASE"/>
    <property type="match status" value="1"/>
</dbReference>
<dbReference type="InterPro" id="IPR043519">
    <property type="entry name" value="NT_sf"/>
</dbReference>
<dbReference type="Pfam" id="PF04928">
    <property type="entry name" value="PAP_central"/>
    <property type="match status" value="1"/>
</dbReference>
<comment type="cofactor">
    <cofactor evidence="1">
        <name>Mn(2+)</name>
        <dbReference type="ChEBI" id="CHEBI:29035"/>
    </cofactor>
</comment>
<dbReference type="SUPFAM" id="SSF54695">
    <property type="entry name" value="POZ domain"/>
    <property type="match status" value="1"/>
</dbReference>
<dbReference type="InterPro" id="IPR007012">
    <property type="entry name" value="PolA_pol_cen_dom"/>
</dbReference>
<comment type="similarity">
    <text evidence="4">Belongs to the poly(A) polymerase family.</text>
</comment>
<dbReference type="Pfam" id="PF02214">
    <property type="entry name" value="BTB_2"/>
    <property type="match status" value="1"/>
</dbReference>
<evidence type="ECO:0000256" key="5">
    <source>
        <dbReference type="ARBA" id="ARBA00012388"/>
    </source>
</evidence>
<comment type="subcellular location">
    <subcellularLocation>
        <location evidence="3">Nucleus</location>
    </subcellularLocation>
</comment>
<dbReference type="Proteomes" id="UP000332933">
    <property type="component" value="Unassembled WGS sequence"/>
</dbReference>
<dbReference type="Gene3D" id="3.30.460.10">
    <property type="entry name" value="Beta Polymerase, domain 2"/>
    <property type="match status" value="1"/>
</dbReference>
<dbReference type="FunFam" id="3.30.460.10:FF:000002">
    <property type="entry name" value="Poly(A) polymerase alpha, putative"/>
    <property type="match status" value="1"/>
</dbReference>
<gene>
    <name evidence="16" type="primary">Aste57867_21872</name>
    <name evidence="15" type="ORF">As57867_021803</name>
    <name evidence="16" type="ORF">ASTE57867_21872</name>
</gene>
<feature type="compositionally biased region" description="Polar residues" evidence="13">
    <location>
        <begin position="301"/>
        <end position="323"/>
    </location>
</feature>
<reference evidence="15" key="2">
    <citation type="submission" date="2019-06" db="EMBL/GenBank/DDBJ databases">
        <title>Genomics analysis of Aphanomyces spp. identifies a new class of oomycete effector associated with host adaptation.</title>
        <authorList>
            <person name="Gaulin E."/>
        </authorList>
    </citation>
    <scope>NUCLEOTIDE SEQUENCE</scope>
    <source>
        <strain evidence="15">CBS 578.67</strain>
    </source>
</reference>
<evidence type="ECO:0000256" key="1">
    <source>
        <dbReference type="ARBA" id="ARBA00001936"/>
    </source>
</evidence>
<dbReference type="FunFam" id="1.10.1410.10:FF:000001">
    <property type="entry name" value="Putative poly(A) polymerase gamma"/>
    <property type="match status" value="1"/>
</dbReference>
<dbReference type="Gene3D" id="2.60.120.920">
    <property type="match status" value="1"/>
</dbReference>
<evidence type="ECO:0000313" key="16">
    <source>
        <dbReference type="EMBL" id="VFT98540.1"/>
    </source>
</evidence>
<evidence type="ECO:0000259" key="14">
    <source>
        <dbReference type="PROSITE" id="PS50097"/>
    </source>
</evidence>
<dbReference type="GO" id="GO:0051260">
    <property type="term" value="P:protein homooligomerization"/>
    <property type="evidence" value="ECO:0007669"/>
    <property type="project" value="InterPro"/>
</dbReference>
<dbReference type="EC" id="2.7.7.19" evidence="5"/>
<dbReference type="InterPro" id="IPR011333">
    <property type="entry name" value="SKP1/BTB/POZ_sf"/>
</dbReference>
<feature type="region of interest" description="Disordered" evidence="13">
    <location>
        <begin position="993"/>
        <end position="1023"/>
    </location>
</feature>
<evidence type="ECO:0000256" key="10">
    <source>
        <dbReference type="ARBA" id="ARBA00022840"/>
    </source>
</evidence>
<dbReference type="CDD" id="cd05402">
    <property type="entry name" value="NT_PAP_TUTase"/>
    <property type="match status" value="1"/>
</dbReference>
<protein>
    <recommendedName>
        <fullName evidence="5">polynucleotide adenylyltransferase</fullName>
        <ecNumber evidence="5">2.7.7.19</ecNumber>
    </recommendedName>
</protein>
<dbReference type="Gene3D" id="1.10.1410.10">
    <property type="match status" value="1"/>
</dbReference>
<dbReference type="SUPFAM" id="SSF81301">
    <property type="entry name" value="Nucleotidyltransferase"/>
    <property type="match status" value="1"/>
</dbReference>
<evidence type="ECO:0000256" key="7">
    <source>
        <dbReference type="ARBA" id="ARBA00022679"/>
    </source>
</evidence>
<organism evidence="16 17">
    <name type="scientific">Aphanomyces stellatus</name>
    <dbReference type="NCBI Taxonomy" id="120398"/>
    <lineage>
        <taxon>Eukaryota</taxon>
        <taxon>Sar</taxon>
        <taxon>Stramenopiles</taxon>
        <taxon>Oomycota</taxon>
        <taxon>Saprolegniomycetes</taxon>
        <taxon>Saprolegniales</taxon>
        <taxon>Verrucalvaceae</taxon>
        <taxon>Aphanomyces</taxon>
    </lineage>
</organism>
<keyword evidence="10" id="KW-0067">ATP-binding</keyword>
<dbReference type="PROSITE" id="PS50097">
    <property type="entry name" value="BTB"/>
    <property type="match status" value="1"/>
</dbReference>
<evidence type="ECO:0000256" key="6">
    <source>
        <dbReference type="ARBA" id="ARBA00022664"/>
    </source>
</evidence>
<evidence type="ECO:0000313" key="15">
    <source>
        <dbReference type="EMBL" id="KAF0686266.1"/>
    </source>
</evidence>
<dbReference type="InterPro" id="IPR043136">
    <property type="entry name" value="B30.2/SPRY_sf"/>
</dbReference>
<keyword evidence="8" id="KW-0479">Metal-binding</keyword>
<keyword evidence="9" id="KW-0547">Nucleotide-binding</keyword>
<evidence type="ECO:0000256" key="12">
    <source>
        <dbReference type="ARBA" id="ARBA00023242"/>
    </source>
</evidence>
<dbReference type="InterPro" id="IPR000210">
    <property type="entry name" value="BTB/POZ_dom"/>
</dbReference>
<dbReference type="GO" id="GO:0031123">
    <property type="term" value="P:RNA 3'-end processing"/>
    <property type="evidence" value="ECO:0007669"/>
    <property type="project" value="InterPro"/>
</dbReference>
<keyword evidence="12" id="KW-0539">Nucleus</keyword>
<feature type="region of interest" description="Disordered" evidence="13">
    <location>
        <begin position="297"/>
        <end position="372"/>
    </location>
</feature>
<proteinExistence type="inferred from homology"/>
<dbReference type="GO" id="GO:0005524">
    <property type="term" value="F:ATP binding"/>
    <property type="evidence" value="ECO:0007669"/>
    <property type="project" value="UniProtKB-KW"/>
</dbReference>
<dbReference type="InterPro" id="IPR003131">
    <property type="entry name" value="T1-type_BTB"/>
</dbReference>
<keyword evidence="7" id="KW-0808">Transferase</keyword>
<keyword evidence="17" id="KW-1185">Reference proteome</keyword>
<dbReference type="EMBL" id="VJMH01007011">
    <property type="protein sequence ID" value="KAF0686266.1"/>
    <property type="molecule type" value="Genomic_DNA"/>
</dbReference>
<evidence type="ECO:0000256" key="9">
    <source>
        <dbReference type="ARBA" id="ARBA00022741"/>
    </source>
</evidence>
<evidence type="ECO:0000313" key="17">
    <source>
        <dbReference type="Proteomes" id="UP000332933"/>
    </source>
</evidence>
<dbReference type="EMBL" id="CAADRA010007037">
    <property type="protein sequence ID" value="VFT98540.1"/>
    <property type="molecule type" value="Genomic_DNA"/>
</dbReference>
<evidence type="ECO:0000256" key="11">
    <source>
        <dbReference type="ARBA" id="ARBA00022842"/>
    </source>
</evidence>